<dbReference type="KEGG" id="sla:SERLADRAFT_441261"/>
<sequence>MDRDTLILSATAAKTSLNWKVPIDSSRSGRSGWAHGVTYLKELALDANLFLVETTNLTASDLGFIMIKPRTIHIPPWQATLPFSSIPYRRFLTLIRIDLTNASSESRAVLVAVNWALVLHSVIMRDLKPSLI</sequence>
<reference evidence="1" key="1">
    <citation type="submission" date="2011-04" db="EMBL/GenBank/DDBJ databases">
        <title>Evolution of plant cell wall degrading machinery underlies the functional diversity of forest fungi.</title>
        <authorList>
            <consortium name="US DOE Joint Genome Institute (JGI-PGF)"/>
            <person name="Eastwood D.C."/>
            <person name="Floudas D."/>
            <person name="Binder M."/>
            <person name="Majcherczyk A."/>
            <person name="Schneider P."/>
            <person name="Aerts A."/>
            <person name="Asiegbu F.O."/>
            <person name="Baker S.E."/>
            <person name="Barry K."/>
            <person name="Bendiksby M."/>
            <person name="Blumentritt M."/>
            <person name="Coutinho P.M."/>
            <person name="Cullen D."/>
            <person name="Cullen D."/>
            <person name="Gathman A."/>
            <person name="Goodell B."/>
            <person name="Henrissat B."/>
            <person name="Ihrmark K."/>
            <person name="Kauserud H."/>
            <person name="Kohler A."/>
            <person name="LaButti K."/>
            <person name="Lapidus A."/>
            <person name="Lavin J.L."/>
            <person name="Lee Y.-H."/>
            <person name="Lindquist E."/>
            <person name="Lilly W."/>
            <person name="Lucas S."/>
            <person name="Morin E."/>
            <person name="Murat C."/>
            <person name="Oguiza J.A."/>
            <person name="Park J."/>
            <person name="Pisabarro A.G."/>
            <person name="Riley R."/>
            <person name="Rosling A."/>
            <person name="Salamov A."/>
            <person name="Schmidt O."/>
            <person name="Schmutz J."/>
            <person name="Skrede I."/>
            <person name="Stenlid J."/>
            <person name="Wiebenga A."/>
            <person name="Xie X."/>
            <person name="Kues U."/>
            <person name="Hibbett D.S."/>
            <person name="Hoffmeister D."/>
            <person name="Hogberg N."/>
            <person name="Martin F."/>
            <person name="Grigoriev I.V."/>
            <person name="Watkinson S.C."/>
        </authorList>
    </citation>
    <scope>NUCLEOTIDE SEQUENCE</scope>
    <source>
        <strain evidence="1">S7.9</strain>
    </source>
</reference>
<dbReference type="GeneID" id="18815520"/>
<evidence type="ECO:0000313" key="1">
    <source>
        <dbReference type="EMBL" id="EGO22040.1"/>
    </source>
</evidence>
<dbReference type="Proteomes" id="UP000008064">
    <property type="component" value="Unassembled WGS sequence"/>
</dbReference>
<dbReference type="HOGENOM" id="CLU_1918355_0_0_1"/>
<dbReference type="RefSeq" id="XP_007321826.1">
    <property type="nucleotide sequence ID" value="XM_007321764.1"/>
</dbReference>
<dbReference type="EMBL" id="GL945438">
    <property type="protein sequence ID" value="EGO22040.1"/>
    <property type="molecule type" value="Genomic_DNA"/>
</dbReference>
<protein>
    <submittedName>
        <fullName evidence="1">Uncharacterized protein</fullName>
    </submittedName>
</protein>
<proteinExistence type="predicted"/>
<accession>F8P603</accession>
<gene>
    <name evidence="1" type="ORF">SERLADRAFT_441261</name>
</gene>
<organism>
    <name type="scientific">Serpula lacrymans var. lacrymans (strain S7.9)</name>
    <name type="common">Dry rot fungus</name>
    <dbReference type="NCBI Taxonomy" id="578457"/>
    <lineage>
        <taxon>Eukaryota</taxon>
        <taxon>Fungi</taxon>
        <taxon>Dikarya</taxon>
        <taxon>Basidiomycota</taxon>
        <taxon>Agaricomycotina</taxon>
        <taxon>Agaricomycetes</taxon>
        <taxon>Agaricomycetidae</taxon>
        <taxon>Boletales</taxon>
        <taxon>Coniophorineae</taxon>
        <taxon>Serpulaceae</taxon>
        <taxon>Serpula</taxon>
    </lineage>
</organism>
<dbReference type="AlphaFoldDB" id="F8P603"/>
<name>F8P603_SERL9</name>